<dbReference type="EMBL" id="JAQQBR010001833">
    <property type="protein sequence ID" value="KAK0163179.1"/>
    <property type="molecule type" value="Genomic_DNA"/>
</dbReference>
<dbReference type="Proteomes" id="UP001168972">
    <property type="component" value="Unassembled WGS sequence"/>
</dbReference>
<gene>
    <name evidence="2" type="ORF">PV327_006887</name>
</gene>
<dbReference type="AlphaFoldDB" id="A0AA39KIW7"/>
<keyword evidence="1" id="KW-0812">Transmembrane</keyword>
<accession>A0AA39KIW7</accession>
<reference evidence="2" key="1">
    <citation type="journal article" date="2023" name="bioRxiv">
        <title>Scaffold-level genome assemblies of two parasitoid biocontrol wasps reveal the parthenogenesis mechanism and an associated novel virus.</title>
        <authorList>
            <person name="Inwood S."/>
            <person name="Skelly J."/>
            <person name="Guhlin J."/>
            <person name="Harrop T."/>
            <person name="Goldson S."/>
            <person name="Dearden P."/>
        </authorList>
    </citation>
    <scope>NUCLEOTIDE SEQUENCE</scope>
    <source>
        <strain evidence="2">Lincoln</strain>
        <tissue evidence="2">Whole body</tissue>
    </source>
</reference>
<evidence type="ECO:0000313" key="2">
    <source>
        <dbReference type="EMBL" id="KAK0163179.1"/>
    </source>
</evidence>
<keyword evidence="3" id="KW-1185">Reference proteome</keyword>
<evidence type="ECO:0000256" key="1">
    <source>
        <dbReference type="SAM" id="Phobius"/>
    </source>
</evidence>
<feature type="transmembrane region" description="Helical" evidence="1">
    <location>
        <begin position="54"/>
        <end position="71"/>
    </location>
</feature>
<protein>
    <recommendedName>
        <fullName evidence="4">Transmembrane protein</fullName>
    </recommendedName>
</protein>
<proteinExistence type="predicted"/>
<keyword evidence="1" id="KW-1133">Transmembrane helix</keyword>
<comment type="caution">
    <text evidence="2">The sequence shown here is derived from an EMBL/GenBank/DDBJ whole genome shotgun (WGS) entry which is preliminary data.</text>
</comment>
<name>A0AA39KIW7_MICHY</name>
<keyword evidence="1" id="KW-0472">Membrane</keyword>
<reference evidence="2" key="2">
    <citation type="submission" date="2023-03" db="EMBL/GenBank/DDBJ databases">
        <authorList>
            <person name="Inwood S.N."/>
            <person name="Skelly J.G."/>
            <person name="Guhlin J."/>
            <person name="Harrop T.W.R."/>
            <person name="Goldson S.G."/>
            <person name="Dearden P.K."/>
        </authorList>
    </citation>
    <scope>NUCLEOTIDE SEQUENCE</scope>
    <source>
        <strain evidence="2">Lincoln</strain>
        <tissue evidence="2">Whole body</tissue>
    </source>
</reference>
<evidence type="ECO:0000313" key="3">
    <source>
        <dbReference type="Proteomes" id="UP001168972"/>
    </source>
</evidence>
<evidence type="ECO:0008006" key="4">
    <source>
        <dbReference type="Google" id="ProtNLM"/>
    </source>
</evidence>
<sequence length="132" mass="14500">MTIKSLFNWGGFGGETERPKLHNERWHRDGWDYKSHSHSHGYHKGGSKGGGSSAALSALALLAFLFLINVMQQSLNENNSTAPMGATTVLLRQDSSPIILTSHEIETNSESREIKNFGDTGIIDSSKKKKSN</sequence>
<organism evidence="2 3">
    <name type="scientific">Microctonus hyperodae</name>
    <name type="common">Parasitoid wasp</name>
    <dbReference type="NCBI Taxonomy" id="165561"/>
    <lineage>
        <taxon>Eukaryota</taxon>
        <taxon>Metazoa</taxon>
        <taxon>Ecdysozoa</taxon>
        <taxon>Arthropoda</taxon>
        <taxon>Hexapoda</taxon>
        <taxon>Insecta</taxon>
        <taxon>Pterygota</taxon>
        <taxon>Neoptera</taxon>
        <taxon>Endopterygota</taxon>
        <taxon>Hymenoptera</taxon>
        <taxon>Apocrita</taxon>
        <taxon>Ichneumonoidea</taxon>
        <taxon>Braconidae</taxon>
        <taxon>Euphorinae</taxon>
        <taxon>Microctonus</taxon>
    </lineage>
</organism>